<protein>
    <submittedName>
        <fullName evidence="4">Outer membrane protein TolC</fullName>
    </submittedName>
</protein>
<keyword evidence="5" id="KW-1185">Reference proteome</keyword>
<feature type="coiled-coil region" evidence="2">
    <location>
        <begin position="310"/>
        <end position="337"/>
    </location>
</feature>
<accession>A0A495V8D1</accession>
<dbReference type="GO" id="GO:0015562">
    <property type="term" value="F:efflux transmembrane transporter activity"/>
    <property type="evidence" value="ECO:0007669"/>
    <property type="project" value="InterPro"/>
</dbReference>
<organism evidence="4 5">
    <name type="scientific">Thiocapsa rosea</name>
    <dbReference type="NCBI Taxonomy" id="69360"/>
    <lineage>
        <taxon>Bacteria</taxon>
        <taxon>Pseudomonadati</taxon>
        <taxon>Pseudomonadota</taxon>
        <taxon>Gammaproteobacteria</taxon>
        <taxon>Chromatiales</taxon>
        <taxon>Chromatiaceae</taxon>
        <taxon>Thiocapsa</taxon>
    </lineage>
</organism>
<feature type="region of interest" description="Disordered" evidence="3">
    <location>
        <begin position="204"/>
        <end position="232"/>
    </location>
</feature>
<feature type="compositionally biased region" description="Pro residues" evidence="3">
    <location>
        <begin position="223"/>
        <end position="232"/>
    </location>
</feature>
<dbReference type="InterPro" id="IPR003423">
    <property type="entry name" value="OMP_efflux"/>
</dbReference>
<sequence>MQVAIGAMSRPLLIIPLIGLLLTGAGSAASTTLAEAIGAALALAEQTPRVTAARQEADAIRAQAGSLVAQDPALRVKYLSDELTEGGGANEWEAMLDLPLWLPGQRGARQAVAGAVDSQAGTLERLLRWEMAGRVRQAAWEAAFAEGRLRQAEIALDASRALEATVAKRTDAGELARVDLLLARQETLGREVDLQSAQVESRRAHGAYRHLTGADSLPEPLTESPPPTSDTAPVLPPNHPLLADSDGALARARADRKQVGADRRGHPTLSIGGKRAQELRGEDTLDSLQIEVSMPFGLASQSAPALASAERAYTERLNELHRNRLEAEQTLTSADIERLGAAEALSVAERRHALTQDALRLMRRAFDLGETDLAELLRAEDRAREASMDLELRRLEQGRALARLNQALGVIPE</sequence>
<name>A0A495V8D1_9GAMM</name>
<evidence type="ECO:0000256" key="1">
    <source>
        <dbReference type="ARBA" id="ARBA00007613"/>
    </source>
</evidence>
<dbReference type="EMBL" id="RBXL01000001">
    <property type="protein sequence ID" value="RKT44038.1"/>
    <property type="molecule type" value="Genomic_DNA"/>
</dbReference>
<evidence type="ECO:0000313" key="4">
    <source>
        <dbReference type="EMBL" id="RKT44038.1"/>
    </source>
</evidence>
<comment type="caution">
    <text evidence="4">The sequence shown here is derived from an EMBL/GenBank/DDBJ whole genome shotgun (WGS) entry which is preliminary data.</text>
</comment>
<evidence type="ECO:0000256" key="3">
    <source>
        <dbReference type="SAM" id="MobiDB-lite"/>
    </source>
</evidence>
<evidence type="ECO:0000313" key="5">
    <source>
        <dbReference type="Proteomes" id="UP000274556"/>
    </source>
</evidence>
<keyword evidence="2" id="KW-0175">Coiled coil</keyword>
<reference evidence="4 5" key="1">
    <citation type="submission" date="2018-10" db="EMBL/GenBank/DDBJ databases">
        <title>Genomic Encyclopedia of Archaeal and Bacterial Type Strains, Phase II (KMG-II): from individual species to whole genera.</title>
        <authorList>
            <person name="Goeker M."/>
        </authorList>
    </citation>
    <scope>NUCLEOTIDE SEQUENCE [LARGE SCALE GENOMIC DNA]</scope>
    <source>
        <strain evidence="4 5">DSM 235</strain>
    </source>
</reference>
<dbReference type="Pfam" id="PF02321">
    <property type="entry name" value="OEP"/>
    <property type="match status" value="1"/>
</dbReference>
<gene>
    <name evidence="4" type="ORF">BDD21_1409</name>
</gene>
<evidence type="ECO:0000256" key="2">
    <source>
        <dbReference type="SAM" id="Coils"/>
    </source>
</evidence>
<dbReference type="Gene3D" id="1.20.1600.10">
    <property type="entry name" value="Outer membrane efflux proteins (OEP)"/>
    <property type="match status" value="1"/>
</dbReference>
<dbReference type="AlphaFoldDB" id="A0A495V8D1"/>
<dbReference type="SUPFAM" id="SSF56954">
    <property type="entry name" value="Outer membrane efflux proteins (OEP)"/>
    <property type="match status" value="1"/>
</dbReference>
<comment type="similarity">
    <text evidence="1">Belongs to the outer membrane factor (OMF) (TC 1.B.17) family.</text>
</comment>
<dbReference type="Proteomes" id="UP000274556">
    <property type="component" value="Unassembled WGS sequence"/>
</dbReference>
<proteinExistence type="inferred from homology"/>